<evidence type="ECO:0000313" key="1">
    <source>
        <dbReference type="EMBL" id="KAE9537404.1"/>
    </source>
</evidence>
<comment type="caution">
    <text evidence="1">The sequence shown here is derived from an EMBL/GenBank/DDBJ whole genome shotgun (WGS) entry which is preliminary data.</text>
</comment>
<proteinExistence type="predicted"/>
<sequence>MNSERSDKCIDFTMIITSRNNASISNFGDCFRCQNQIFTKSVENAKICKIENTTLSFPSIIRTPFNNCYYIHHMTEFSCNGLNVPIIDRERRSSVLTNLNENYSFSRILKSRNKIKQETQTWEKEREQWHKLIITFEIYYGWRESLFKIVTRAIEDLLGLLDFSYGIRLTDYFYSKQIYEVLSLRLSDNC</sequence>
<evidence type="ECO:0000313" key="2">
    <source>
        <dbReference type="Proteomes" id="UP000475862"/>
    </source>
</evidence>
<organism evidence="1 2">
    <name type="scientific">Aphis glycines</name>
    <name type="common">Soybean aphid</name>
    <dbReference type="NCBI Taxonomy" id="307491"/>
    <lineage>
        <taxon>Eukaryota</taxon>
        <taxon>Metazoa</taxon>
        <taxon>Ecdysozoa</taxon>
        <taxon>Arthropoda</taxon>
        <taxon>Hexapoda</taxon>
        <taxon>Insecta</taxon>
        <taxon>Pterygota</taxon>
        <taxon>Neoptera</taxon>
        <taxon>Paraneoptera</taxon>
        <taxon>Hemiptera</taxon>
        <taxon>Sternorrhyncha</taxon>
        <taxon>Aphidomorpha</taxon>
        <taxon>Aphidoidea</taxon>
        <taxon>Aphididae</taxon>
        <taxon>Aphidini</taxon>
        <taxon>Aphis</taxon>
        <taxon>Aphis</taxon>
    </lineage>
</organism>
<keyword evidence="2" id="KW-1185">Reference proteome</keyword>
<reference evidence="1 2" key="1">
    <citation type="submission" date="2019-08" db="EMBL/GenBank/DDBJ databases">
        <title>The genome of the soybean aphid Biotype 1, its phylome, world population structure and adaptation to the North American continent.</title>
        <authorList>
            <person name="Giordano R."/>
            <person name="Donthu R.K."/>
            <person name="Hernandez A.G."/>
            <person name="Wright C.L."/>
            <person name="Zimin A.V."/>
        </authorList>
    </citation>
    <scope>NUCLEOTIDE SEQUENCE [LARGE SCALE GENOMIC DNA]</scope>
    <source>
        <tissue evidence="1">Whole aphids</tissue>
    </source>
</reference>
<name>A0A6G0TR45_APHGL</name>
<accession>A0A6G0TR45</accession>
<dbReference type="EMBL" id="VYZN01000018">
    <property type="protein sequence ID" value="KAE9537404.1"/>
    <property type="molecule type" value="Genomic_DNA"/>
</dbReference>
<dbReference type="Proteomes" id="UP000475862">
    <property type="component" value="Unassembled WGS sequence"/>
</dbReference>
<dbReference type="AlphaFoldDB" id="A0A6G0TR45"/>
<protein>
    <submittedName>
        <fullName evidence="1">Uncharacterized protein</fullName>
    </submittedName>
</protein>
<gene>
    <name evidence="1" type="ORF">AGLY_006427</name>
</gene>